<protein>
    <submittedName>
        <fullName evidence="2">Phasin</fullName>
    </submittedName>
</protein>
<dbReference type="InterPro" id="IPR010234">
    <property type="entry name" value="Phasin_subfam-2"/>
</dbReference>
<reference evidence="2" key="2">
    <citation type="submission" date="2023-01" db="EMBL/GenBank/DDBJ databases">
        <authorList>
            <person name="Sun Q."/>
            <person name="Evtushenko L."/>
        </authorList>
    </citation>
    <scope>NUCLEOTIDE SEQUENCE</scope>
    <source>
        <strain evidence="2">VKM B-2748</strain>
    </source>
</reference>
<name>A0A9W6JPZ5_9HYPH</name>
<comment type="caution">
    <text evidence="2">The sequence shown here is derived from an EMBL/GenBank/DDBJ whole genome shotgun (WGS) entry which is preliminary data.</text>
</comment>
<keyword evidence="3" id="KW-1185">Reference proteome</keyword>
<evidence type="ECO:0000313" key="3">
    <source>
        <dbReference type="Proteomes" id="UP001143309"/>
    </source>
</evidence>
<dbReference type="NCBIfam" id="TIGR01985">
    <property type="entry name" value="phasin_2"/>
    <property type="match status" value="1"/>
</dbReference>
<dbReference type="Pfam" id="PF09361">
    <property type="entry name" value="Phasin_2"/>
    <property type="match status" value="1"/>
</dbReference>
<sequence length="159" mass="16925">MATSPKAVAAKTEETIHETAAAVETAAHEMAAPVRDLAEKGVAQAKQTYGRFKSAAEETTDALEDAYATLSKGYKELGRKSVEATRSNVNAHFDFLSALLGAKSVSQAVELHTSYARKQFDVYGAQVKELSALAQKTATDGAKPFQEIATKGVKFAQAN</sequence>
<organism evidence="2 3">
    <name type="scientific">Methylopila turkensis</name>
    <dbReference type="NCBI Taxonomy" id="1437816"/>
    <lineage>
        <taxon>Bacteria</taxon>
        <taxon>Pseudomonadati</taxon>
        <taxon>Pseudomonadota</taxon>
        <taxon>Alphaproteobacteria</taxon>
        <taxon>Hyphomicrobiales</taxon>
        <taxon>Methylopilaceae</taxon>
        <taxon>Methylopila</taxon>
    </lineage>
</organism>
<evidence type="ECO:0000313" key="2">
    <source>
        <dbReference type="EMBL" id="GLK80421.1"/>
    </source>
</evidence>
<dbReference type="AlphaFoldDB" id="A0A9W6JPZ5"/>
<dbReference type="EMBL" id="BSFL01000002">
    <property type="protein sequence ID" value="GLK80421.1"/>
    <property type="molecule type" value="Genomic_DNA"/>
</dbReference>
<dbReference type="InterPro" id="IPR018968">
    <property type="entry name" value="Phasin"/>
</dbReference>
<reference evidence="2" key="1">
    <citation type="journal article" date="2014" name="Int. J. Syst. Evol. Microbiol.">
        <title>Complete genome sequence of Corynebacterium casei LMG S-19264T (=DSM 44701T), isolated from a smear-ripened cheese.</title>
        <authorList>
            <consortium name="US DOE Joint Genome Institute (JGI-PGF)"/>
            <person name="Walter F."/>
            <person name="Albersmeier A."/>
            <person name="Kalinowski J."/>
            <person name="Ruckert C."/>
        </authorList>
    </citation>
    <scope>NUCLEOTIDE SEQUENCE</scope>
    <source>
        <strain evidence="2">VKM B-2748</strain>
    </source>
</reference>
<proteinExistence type="predicted"/>
<dbReference type="RefSeq" id="WP_271200880.1">
    <property type="nucleotide sequence ID" value="NZ_BSFL01000002.1"/>
</dbReference>
<accession>A0A9W6JPZ5</accession>
<gene>
    <name evidence="2" type="ORF">GCM10008174_21620</name>
</gene>
<feature type="domain" description="Phasin" evidence="1">
    <location>
        <begin position="52"/>
        <end position="147"/>
    </location>
</feature>
<dbReference type="Proteomes" id="UP001143309">
    <property type="component" value="Unassembled WGS sequence"/>
</dbReference>
<evidence type="ECO:0000259" key="1">
    <source>
        <dbReference type="Pfam" id="PF09361"/>
    </source>
</evidence>